<evidence type="ECO:0000313" key="3">
    <source>
        <dbReference type="Proteomes" id="UP000183988"/>
    </source>
</evidence>
<sequence>MTRSKAQKERQWRAQKNAKNPHGKVKSLDQLADEVTKNEKN</sequence>
<protein>
    <submittedName>
        <fullName evidence="2">Uncharacterized protein</fullName>
    </submittedName>
</protein>
<dbReference type="Proteomes" id="UP000183988">
    <property type="component" value="Unassembled WGS sequence"/>
</dbReference>
<evidence type="ECO:0000313" key="2">
    <source>
        <dbReference type="EMBL" id="SHG65244.1"/>
    </source>
</evidence>
<dbReference type="InterPro" id="IPR046221">
    <property type="entry name" value="DUF6254"/>
</dbReference>
<dbReference type="Pfam" id="PF19767">
    <property type="entry name" value="DUF6254"/>
    <property type="match status" value="1"/>
</dbReference>
<organism evidence="2 3">
    <name type="scientific">Ornithinibacillus halophilus</name>
    <dbReference type="NCBI Taxonomy" id="930117"/>
    <lineage>
        <taxon>Bacteria</taxon>
        <taxon>Bacillati</taxon>
        <taxon>Bacillota</taxon>
        <taxon>Bacilli</taxon>
        <taxon>Bacillales</taxon>
        <taxon>Bacillaceae</taxon>
        <taxon>Ornithinibacillus</taxon>
    </lineage>
</organism>
<feature type="compositionally biased region" description="Basic and acidic residues" evidence="1">
    <location>
        <begin position="1"/>
        <end position="12"/>
    </location>
</feature>
<reference evidence="2 3" key="1">
    <citation type="submission" date="2016-11" db="EMBL/GenBank/DDBJ databases">
        <authorList>
            <person name="Jaros S."/>
            <person name="Januszkiewicz K."/>
            <person name="Wedrychowicz H."/>
        </authorList>
    </citation>
    <scope>NUCLEOTIDE SEQUENCE [LARGE SCALE GENOMIC DNA]</scope>
    <source>
        <strain evidence="2 3">IBRC-M 10683</strain>
    </source>
</reference>
<proteinExistence type="predicted"/>
<keyword evidence="3" id="KW-1185">Reference proteome</keyword>
<name>A0A1M5LJC4_9BACI</name>
<accession>A0A1M5LJC4</accession>
<dbReference type="STRING" id="930117.SAMN05216225_10482"/>
<evidence type="ECO:0000256" key="1">
    <source>
        <dbReference type="SAM" id="MobiDB-lite"/>
    </source>
</evidence>
<dbReference type="EMBL" id="FQVW01000048">
    <property type="protein sequence ID" value="SHG65244.1"/>
    <property type="molecule type" value="Genomic_DNA"/>
</dbReference>
<feature type="region of interest" description="Disordered" evidence="1">
    <location>
        <begin position="1"/>
        <end position="41"/>
    </location>
</feature>
<gene>
    <name evidence="2" type="ORF">SAMN05216225_10482</name>
</gene>
<dbReference type="RefSeq" id="WP_234982731.1">
    <property type="nucleotide sequence ID" value="NZ_FQVW01000048.1"/>
</dbReference>
<dbReference type="AlphaFoldDB" id="A0A1M5LJC4"/>